<organism evidence="1 2">
    <name type="scientific">Polaribacter batillariae</name>
    <dbReference type="NCBI Taxonomy" id="2808900"/>
    <lineage>
        <taxon>Bacteria</taxon>
        <taxon>Pseudomonadati</taxon>
        <taxon>Bacteroidota</taxon>
        <taxon>Flavobacteriia</taxon>
        <taxon>Flavobacteriales</taxon>
        <taxon>Flavobacteriaceae</taxon>
    </lineage>
</organism>
<reference evidence="1 2" key="1">
    <citation type="submission" date="2021-03" db="EMBL/GenBank/DDBJ databases">
        <title>Complete genome of Polaribacter_sp.G4M1.</title>
        <authorList>
            <person name="Jeong S.W."/>
            <person name="Bae J.W."/>
        </authorList>
    </citation>
    <scope>NUCLEOTIDE SEQUENCE [LARGE SCALE GENOMIC DNA]</scope>
    <source>
        <strain evidence="1 2">G4M1</strain>
    </source>
</reference>
<evidence type="ECO:0000313" key="2">
    <source>
        <dbReference type="Proteomes" id="UP000663935"/>
    </source>
</evidence>
<keyword evidence="2" id="KW-1185">Reference proteome</keyword>
<protein>
    <submittedName>
        <fullName evidence="1">Uncharacterized protein</fullName>
    </submittedName>
</protein>
<name>A0ABX7SW18_9FLAO</name>
<evidence type="ECO:0000313" key="1">
    <source>
        <dbReference type="EMBL" id="QTD37048.1"/>
    </source>
</evidence>
<dbReference type="RefSeq" id="WP_207971225.1">
    <property type="nucleotide sequence ID" value="NZ_CP071795.1"/>
</dbReference>
<dbReference type="EMBL" id="CP071795">
    <property type="protein sequence ID" value="QTD37048.1"/>
    <property type="molecule type" value="Genomic_DNA"/>
</dbReference>
<proteinExistence type="predicted"/>
<accession>A0ABX7SW18</accession>
<sequence length="107" mass="12607">MSKDNLDTENKLMLLQGITLIQNGLQFLEWMLDFENENSFDALTILRNRFQFFRECALAGKKCGLIFIDRANDSLENVEHSFRLNEKVKNELKELRNAVSVEMYKEE</sequence>
<dbReference type="Proteomes" id="UP000663935">
    <property type="component" value="Chromosome"/>
</dbReference>
<gene>
    <name evidence="1" type="ORF">JL193_13095</name>
</gene>